<dbReference type="PANTHER" id="PTHR21660">
    <property type="entry name" value="THIOESTERASE SUPERFAMILY MEMBER-RELATED"/>
    <property type="match status" value="1"/>
</dbReference>
<feature type="domain" description="Thioesterase" evidence="3">
    <location>
        <begin position="73"/>
        <end position="148"/>
    </location>
</feature>
<dbReference type="Proteomes" id="UP000322139">
    <property type="component" value="Unassembled WGS sequence"/>
</dbReference>
<accession>A0A5D4RHX6</accession>
<dbReference type="InterPro" id="IPR029069">
    <property type="entry name" value="HotDog_dom_sf"/>
</dbReference>
<protein>
    <submittedName>
        <fullName evidence="4">PaaI family thioesterase</fullName>
    </submittedName>
</protein>
<dbReference type="InterPro" id="IPR003736">
    <property type="entry name" value="PAAI_dom"/>
</dbReference>
<keyword evidence="2" id="KW-0378">Hydrolase</keyword>
<dbReference type="Pfam" id="PF03061">
    <property type="entry name" value="4HBT"/>
    <property type="match status" value="1"/>
</dbReference>
<sequence>MDEQLRDLFEACLEQATDDDRKVLHTLLAGVKKKQDNINSSYIGGILHMDRTITAQECRITMPVSPLLHNTLGIVHGGITATAVDSAMGTLANSLLPEGYGAVTTQLNIHYLAVGKGENIICTAALSHKGTKTMVLSADVYRADGRKIAQATGSFFVIEKK</sequence>
<evidence type="ECO:0000256" key="1">
    <source>
        <dbReference type="ARBA" id="ARBA00008324"/>
    </source>
</evidence>
<name>A0A5D4RHX6_9BACI</name>
<proteinExistence type="inferred from homology"/>
<dbReference type="InterPro" id="IPR039298">
    <property type="entry name" value="ACOT13"/>
</dbReference>
<evidence type="ECO:0000259" key="3">
    <source>
        <dbReference type="Pfam" id="PF03061"/>
    </source>
</evidence>
<comment type="caution">
    <text evidence="4">The sequence shown here is derived from an EMBL/GenBank/DDBJ whole genome shotgun (WGS) entry which is preliminary data.</text>
</comment>
<reference evidence="4 5" key="1">
    <citation type="submission" date="2019-08" db="EMBL/GenBank/DDBJ databases">
        <title>Bacillus genomes from the desert of Cuatro Cienegas, Coahuila.</title>
        <authorList>
            <person name="Olmedo-Alvarez G."/>
        </authorList>
    </citation>
    <scope>NUCLEOTIDE SEQUENCE [LARGE SCALE GENOMIC DNA]</scope>
    <source>
        <strain evidence="4 5">CH446_14T</strain>
    </source>
</reference>
<comment type="similarity">
    <text evidence="1">Belongs to the thioesterase PaaI family.</text>
</comment>
<dbReference type="GeneID" id="97348990"/>
<evidence type="ECO:0000313" key="5">
    <source>
        <dbReference type="Proteomes" id="UP000322139"/>
    </source>
</evidence>
<dbReference type="Gene3D" id="3.10.129.10">
    <property type="entry name" value="Hotdog Thioesterase"/>
    <property type="match status" value="1"/>
</dbReference>
<evidence type="ECO:0000256" key="2">
    <source>
        <dbReference type="ARBA" id="ARBA00022801"/>
    </source>
</evidence>
<dbReference type="CDD" id="cd03443">
    <property type="entry name" value="PaaI_thioesterase"/>
    <property type="match status" value="1"/>
</dbReference>
<dbReference type="NCBIfam" id="TIGR00369">
    <property type="entry name" value="unchar_dom_1"/>
    <property type="match status" value="1"/>
</dbReference>
<evidence type="ECO:0000313" key="4">
    <source>
        <dbReference type="EMBL" id="TYS50439.1"/>
    </source>
</evidence>
<dbReference type="InterPro" id="IPR006683">
    <property type="entry name" value="Thioestr_dom"/>
</dbReference>
<gene>
    <name evidence="4" type="ORF">FZD51_05235</name>
</gene>
<organism evidence="4 5">
    <name type="scientific">Bacillus infantis</name>
    <dbReference type="NCBI Taxonomy" id="324767"/>
    <lineage>
        <taxon>Bacteria</taxon>
        <taxon>Bacillati</taxon>
        <taxon>Bacillota</taxon>
        <taxon>Bacilli</taxon>
        <taxon>Bacillales</taxon>
        <taxon>Bacillaceae</taxon>
        <taxon>Bacillus</taxon>
    </lineage>
</organism>
<dbReference type="RefSeq" id="WP_148974237.1">
    <property type="nucleotide sequence ID" value="NZ_CP160000.1"/>
</dbReference>
<dbReference type="GO" id="GO:0047617">
    <property type="term" value="F:fatty acyl-CoA hydrolase activity"/>
    <property type="evidence" value="ECO:0007669"/>
    <property type="project" value="InterPro"/>
</dbReference>
<dbReference type="SUPFAM" id="SSF54637">
    <property type="entry name" value="Thioesterase/thiol ester dehydrase-isomerase"/>
    <property type="match status" value="1"/>
</dbReference>
<dbReference type="EMBL" id="VTER01000003">
    <property type="protein sequence ID" value="TYS50439.1"/>
    <property type="molecule type" value="Genomic_DNA"/>
</dbReference>
<dbReference type="PANTHER" id="PTHR21660:SF1">
    <property type="entry name" value="ACYL-COENZYME A THIOESTERASE 13"/>
    <property type="match status" value="1"/>
</dbReference>
<dbReference type="AlphaFoldDB" id="A0A5D4RHX6"/>